<keyword evidence="6 17" id="KW-0813">Transport</keyword>
<dbReference type="GO" id="GO:0003954">
    <property type="term" value="F:NADH dehydrogenase activity"/>
    <property type="evidence" value="ECO:0007669"/>
    <property type="project" value="TreeGrafter"/>
</dbReference>
<comment type="similarity">
    <text evidence="3 17">Belongs to the complex I subunit 4 family.</text>
</comment>
<dbReference type="PRINTS" id="PR01437">
    <property type="entry name" value="NUOXDRDTASE4"/>
</dbReference>
<comment type="function">
    <text evidence="1">Core subunit of the mitochondrial membrane respiratory chain NADH dehydrogenase (Complex I) that is believed to belong to the minimal assembly required for catalysis. Complex I functions in the transfer of electrons from NADH to the respiratory chain. The immediate electron acceptor for the enzyme is believed to be ubiquinone.</text>
</comment>
<evidence type="ECO:0000256" key="12">
    <source>
        <dbReference type="ARBA" id="ARBA00023027"/>
    </source>
</evidence>
<keyword evidence="13 17" id="KW-0830">Ubiquinone</keyword>
<sequence length="440" mass="47068">MQAWTVFSFLCVSTLISKSLQNSTLVFWSSVLIIWVETQMGSVCPQMGAGLLASCFGWGMVGVSLYLFLTLLALSLRSSLLKVVLVTFSSALSFLFFLSDSLIWVFVLFEFSLVPILGMVLLSGKQPERIRASKFLFLFTLSFSALFILGTLDIGALGKTYSLGLLENLEFQGLGGSSVLFLVSSASFLVKIPIFTLHSWLPKAHVEAPLSGSIILAGYLLKMGTFGLFRLSSLFQGESQKFLWAFLMFLGGVGSLSGASMSLLSSDTKVAVACSSVSHMNMATLSLMVGSVESLKILLLLSLTHSLIASGLFILVTLSYSQLGSRSILLSKGAFSLTSSLSLFTFLALLANLGAPPFASFCGEVLFVPILMGKSVGLTLLFLLGVFLNSMFSVSFYGILAHRAPVSSGVSTSVLSMTLLFTTFAPASGMFPVVLALEAF</sequence>
<dbReference type="GO" id="GO:0042773">
    <property type="term" value="P:ATP synthesis coupled electron transport"/>
    <property type="evidence" value="ECO:0007669"/>
    <property type="project" value="InterPro"/>
</dbReference>
<comment type="function">
    <text evidence="17">Core subunit of the mitochondrial membrane respiratory chain NADH dehydrogenase (Complex I) which catalyzes electron transfer from NADH through the respiratory chain, using ubiquinone as an electron acceptor. Essential for the catalytic activity and assembly of complex I.</text>
</comment>
<dbReference type="GO" id="GO:0008137">
    <property type="term" value="F:NADH dehydrogenase (ubiquinone) activity"/>
    <property type="evidence" value="ECO:0007669"/>
    <property type="project" value="UniProtKB-UniRule"/>
</dbReference>
<evidence type="ECO:0000256" key="17">
    <source>
        <dbReference type="RuleBase" id="RU003297"/>
    </source>
</evidence>
<feature type="transmembrane region" description="Helical" evidence="17">
    <location>
        <begin position="45"/>
        <end position="68"/>
    </location>
</feature>
<gene>
    <name evidence="19" type="primary">nad4</name>
</gene>
<evidence type="ECO:0000256" key="15">
    <source>
        <dbReference type="ARBA" id="ARBA00023136"/>
    </source>
</evidence>
<name>V9PXG7_9NEOP</name>
<dbReference type="EC" id="7.1.1.2" evidence="4 17"/>
<evidence type="ECO:0000256" key="7">
    <source>
        <dbReference type="ARBA" id="ARBA00022660"/>
    </source>
</evidence>
<reference evidence="19" key="1">
    <citation type="submission" date="2013-09" db="EMBL/GenBank/DDBJ databases">
        <authorList>
            <person name="Dong W.-G."/>
            <person name="Song S."/>
            <person name="Jin D.-C."/>
            <person name="Guo X.-G."/>
            <person name="Shao R."/>
        </authorList>
    </citation>
    <scope>NUCLEOTIDE SEQUENCE</scope>
</reference>
<comment type="subcellular location">
    <subcellularLocation>
        <location evidence="2 17">Mitochondrion membrane</location>
        <topology evidence="2 17">Multi-pass membrane protein</topology>
    </subcellularLocation>
</comment>
<dbReference type="GO" id="GO:0031966">
    <property type="term" value="C:mitochondrial membrane"/>
    <property type="evidence" value="ECO:0007669"/>
    <property type="project" value="UniProtKB-SubCell"/>
</dbReference>
<evidence type="ECO:0000256" key="10">
    <source>
        <dbReference type="ARBA" id="ARBA00022982"/>
    </source>
</evidence>
<evidence type="ECO:0000256" key="9">
    <source>
        <dbReference type="ARBA" id="ARBA00022967"/>
    </source>
</evidence>
<geneLocation type="mitochondrion" evidence="19"/>
<feature type="transmembrane region" description="Helical" evidence="17">
    <location>
        <begin position="135"/>
        <end position="158"/>
    </location>
</feature>
<evidence type="ECO:0000256" key="5">
    <source>
        <dbReference type="ARBA" id="ARBA00021006"/>
    </source>
</evidence>
<evidence type="ECO:0000256" key="16">
    <source>
        <dbReference type="ARBA" id="ARBA00049551"/>
    </source>
</evidence>
<evidence type="ECO:0000256" key="14">
    <source>
        <dbReference type="ARBA" id="ARBA00023128"/>
    </source>
</evidence>
<organism evidence="19">
    <name type="scientific">Polyplax asiatica</name>
    <dbReference type="NCBI Taxonomy" id="1425297"/>
    <lineage>
        <taxon>Eukaryota</taxon>
        <taxon>Metazoa</taxon>
        <taxon>Ecdysozoa</taxon>
        <taxon>Arthropoda</taxon>
        <taxon>Hexapoda</taxon>
        <taxon>Insecta</taxon>
        <taxon>Pterygota</taxon>
        <taxon>Neoptera</taxon>
        <taxon>Paraneoptera</taxon>
        <taxon>Psocodea</taxon>
        <taxon>Troctomorpha</taxon>
        <taxon>Phthiraptera</taxon>
        <taxon>Anoplura</taxon>
        <taxon>Polyplacidae</taxon>
        <taxon>Polyplax</taxon>
    </lineage>
</organism>
<feature type="transmembrane region" description="Helical" evidence="17">
    <location>
        <begin position="80"/>
        <end position="97"/>
    </location>
</feature>
<dbReference type="GO" id="GO:0015990">
    <property type="term" value="P:electron transport coupled proton transport"/>
    <property type="evidence" value="ECO:0007669"/>
    <property type="project" value="TreeGrafter"/>
</dbReference>
<keyword evidence="12 17" id="KW-0520">NAD</keyword>
<keyword evidence="14 17" id="KW-0496">Mitochondrion</keyword>
<evidence type="ECO:0000256" key="3">
    <source>
        <dbReference type="ARBA" id="ARBA00009025"/>
    </source>
</evidence>
<evidence type="ECO:0000259" key="18">
    <source>
        <dbReference type="Pfam" id="PF00361"/>
    </source>
</evidence>
<feature type="transmembrane region" description="Helical" evidence="17">
    <location>
        <begin position="375"/>
        <end position="400"/>
    </location>
</feature>
<reference evidence="19" key="2">
    <citation type="journal article" date="2014" name="BMC Genomics">
        <title>Fragmented mitochondrial genomes of the rat lice, Polyplax asiatica and Polyplax spinulosa: intra-genus variation in fragmentation pattern and a possible link between the extent of fragmentation and the length of life cycle.</title>
        <authorList>
            <person name="Dong W.G."/>
            <person name="Song S."/>
            <person name="Jin D.C."/>
            <person name="Guo X.G."/>
            <person name="Shao R."/>
        </authorList>
    </citation>
    <scope>NUCLEOTIDE SEQUENCE</scope>
</reference>
<feature type="transmembrane region" description="Helical" evidence="17">
    <location>
        <begin position="297"/>
        <end position="321"/>
    </location>
</feature>
<dbReference type="AlphaFoldDB" id="V9PXG7"/>
<proteinExistence type="inferred from homology"/>
<dbReference type="PANTHER" id="PTHR43507">
    <property type="entry name" value="NADH-UBIQUINONE OXIDOREDUCTASE CHAIN 4"/>
    <property type="match status" value="1"/>
</dbReference>
<evidence type="ECO:0000313" key="19">
    <source>
        <dbReference type="EMBL" id="AHB85658.1"/>
    </source>
</evidence>
<accession>V9PXG7</accession>
<evidence type="ECO:0000256" key="2">
    <source>
        <dbReference type="ARBA" id="ARBA00004225"/>
    </source>
</evidence>
<evidence type="ECO:0000256" key="1">
    <source>
        <dbReference type="ARBA" id="ARBA00003257"/>
    </source>
</evidence>
<dbReference type="InterPro" id="IPR003918">
    <property type="entry name" value="NADH_UbQ_OxRdtase"/>
</dbReference>
<evidence type="ECO:0000256" key="8">
    <source>
        <dbReference type="ARBA" id="ARBA00022692"/>
    </source>
</evidence>
<protein>
    <recommendedName>
        <fullName evidence="5 17">NADH-ubiquinone oxidoreductase chain 4</fullName>
        <ecNumber evidence="4 17">7.1.1.2</ecNumber>
    </recommendedName>
</protein>
<feature type="transmembrane region" description="Helical" evidence="17">
    <location>
        <begin position="333"/>
        <end position="355"/>
    </location>
</feature>
<keyword evidence="10 17" id="KW-0249">Electron transport</keyword>
<keyword evidence="11 17" id="KW-1133">Transmembrane helix</keyword>
<evidence type="ECO:0000256" key="11">
    <source>
        <dbReference type="ARBA" id="ARBA00022989"/>
    </source>
</evidence>
<comment type="catalytic activity">
    <reaction evidence="16 17">
        <text>a ubiquinone + NADH + 5 H(+)(in) = a ubiquinol + NAD(+) + 4 H(+)(out)</text>
        <dbReference type="Rhea" id="RHEA:29091"/>
        <dbReference type="Rhea" id="RHEA-COMP:9565"/>
        <dbReference type="Rhea" id="RHEA-COMP:9566"/>
        <dbReference type="ChEBI" id="CHEBI:15378"/>
        <dbReference type="ChEBI" id="CHEBI:16389"/>
        <dbReference type="ChEBI" id="CHEBI:17976"/>
        <dbReference type="ChEBI" id="CHEBI:57540"/>
        <dbReference type="ChEBI" id="CHEBI:57945"/>
        <dbReference type="EC" id="7.1.1.2"/>
    </reaction>
</comment>
<evidence type="ECO:0000256" key="4">
    <source>
        <dbReference type="ARBA" id="ARBA00012944"/>
    </source>
</evidence>
<feature type="transmembrane region" description="Helical" evidence="17">
    <location>
        <begin position="412"/>
        <end position="437"/>
    </location>
</feature>
<evidence type="ECO:0000256" key="6">
    <source>
        <dbReference type="ARBA" id="ARBA00022448"/>
    </source>
</evidence>
<feature type="transmembrane region" description="Helical" evidence="17">
    <location>
        <begin position="243"/>
        <end position="263"/>
    </location>
</feature>
<dbReference type="EMBL" id="KF647756">
    <property type="protein sequence ID" value="AHB85658.1"/>
    <property type="molecule type" value="Genomic_DNA"/>
</dbReference>
<dbReference type="GO" id="GO:0048039">
    <property type="term" value="F:ubiquinone binding"/>
    <property type="evidence" value="ECO:0007669"/>
    <property type="project" value="TreeGrafter"/>
</dbReference>
<dbReference type="InterPro" id="IPR001750">
    <property type="entry name" value="ND/Mrp_TM"/>
</dbReference>
<keyword evidence="9" id="KW-1278">Translocase</keyword>
<keyword evidence="7 17" id="KW-0679">Respiratory chain</keyword>
<feature type="transmembrane region" description="Helical" evidence="17">
    <location>
        <begin position="213"/>
        <end position="231"/>
    </location>
</feature>
<keyword evidence="8 17" id="KW-0812">Transmembrane</keyword>
<dbReference type="PANTHER" id="PTHR43507:SF20">
    <property type="entry name" value="NADH-UBIQUINONE OXIDOREDUCTASE CHAIN 4"/>
    <property type="match status" value="1"/>
</dbReference>
<feature type="domain" description="NADH:quinone oxidoreductase/Mrp antiporter transmembrane" evidence="18">
    <location>
        <begin position="99"/>
        <end position="385"/>
    </location>
</feature>
<keyword evidence="15 17" id="KW-0472">Membrane</keyword>
<feature type="transmembrane region" description="Helical" evidence="17">
    <location>
        <begin position="103"/>
        <end position="123"/>
    </location>
</feature>
<feature type="transmembrane region" description="Helical" evidence="17">
    <location>
        <begin position="178"/>
        <end position="201"/>
    </location>
</feature>
<dbReference type="Pfam" id="PF00361">
    <property type="entry name" value="Proton_antipo_M"/>
    <property type="match status" value="1"/>
</dbReference>
<evidence type="ECO:0000256" key="13">
    <source>
        <dbReference type="ARBA" id="ARBA00023075"/>
    </source>
</evidence>